<dbReference type="OMA" id="YLAMSHY"/>
<evidence type="ECO:0000313" key="7">
    <source>
        <dbReference type="Proteomes" id="UP000029084"/>
    </source>
</evidence>
<evidence type="ECO:0000313" key="2">
    <source>
        <dbReference type="EMBL" id="AKV74126.1"/>
    </source>
</evidence>
<dbReference type="RefSeq" id="WP_012021038.1">
    <property type="nucleotide sequence ID" value="NZ_AP019770.1"/>
</dbReference>
<dbReference type="EMBL" id="CP012175">
    <property type="protein sequence ID" value="AKV80862.1"/>
    <property type="molecule type" value="Genomic_DNA"/>
</dbReference>
<dbReference type="Pfam" id="PF06053">
    <property type="entry name" value="DUF929"/>
    <property type="match status" value="1"/>
</dbReference>
<proteinExistence type="predicted"/>
<reference evidence="1 7" key="1">
    <citation type="journal article" date="2014" name="J. Bacteriol.">
        <title>Role of an Archaeal PitA Transporter in the Copper and Arsenic Resistance of Metallosphaera sedula, an Extreme Thermoacidophile.</title>
        <authorList>
            <person name="McCarthy S."/>
            <person name="Ai C."/>
            <person name="Wheaton G."/>
            <person name="Tevatia R."/>
            <person name="Eckrich V."/>
            <person name="Kelly R."/>
            <person name="Blum P."/>
        </authorList>
    </citation>
    <scope>NUCLEOTIDE SEQUENCE [LARGE SCALE GENOMIC DNA]</scope>
    <source>
        <strain evidence="1 7">CuR1</strain>
    </source>
</reference>
<dbReference type="EMBL" id="CP012176">
    <property type="protein sequence ID" value="AKV83107.1"/>
    <property type="molecule type" value="Genomic_DNA"/>
</dbReference>
<dbReference type="InterPro" id="IPR009272">
    <property type="entry name" value="DUF929"/>
</dbReference>
<dbReference type="Proteomes" id="UP000061362">
    <property type="component" value="Chromosome"/>
</dbReference>
<evidence type="ECO:0000313" key="11">
    <source>
        <dbReference type="Proteomes" id="UP000062475"/>
    </source>
</evidence>
<dbReference type="Proteomes" id="UP000068832">
    <property type="component" value="Chromosome"/>
</dbReference>
<reference evidence="9 10" key="2">
    <citation type="journal article" date="2015" name="Genome Announc.">
        <title>Complete Genome Sequences of Evolved Arsenate-Resistant Metallosphaera sedula Strains.</title>
        <authorList>
            <person name="Ai C."/>
            <person name="McCarthy S."/>
            <person name="Schackwitz W."/>
            <person name="Martin J."/>
            <person name="Lipzen A."/>
            <person name="Blum P."/>
        </authorList>
    </citation>
    <scope>NUCLEOTIDE SEQUENCE [LARGE SCALE GENOMIC DNA]</scope>
    <source>
        <strain evidence="4 10">ARS120-1</strain>
        <strain evidence="5 9">ARS120-2</strain>
        <strain evidence="2 12">ARS50-1</strain>
        <strain evidence="3 11">ARS50-2</strain>
    </source>
</reference>
<dbReference type="EMBL" id="CP012172">
    <property type="protein sequence ID" value="AKV74126.1"/>
    <property type="molecule type" value="Genomic_DNA"/>
</dbReference>
<sequence precursor="true">MNQKIIVAGISAVIALILILGSLPVYGVPIDTPFKVSSQQLTTQTCVLFISWYGCPYGATDSWPLYLAMSHYGKLNVIPNHSDPLDEYPNTSGLIFLNFTPNSTVRFKVIYLYNEYLNASANGTALNNYVNYGLQVIRQEAPWAYPLVEKYEVQNPASGEFFRPAVDLGSPSHIPSTIIISGGKGTYMIIGYLYSPSDISGYSPSQLMMNLTNIQPIVSSSQEIEGLL</sequence>
<dbReference type="EMBL" id="CP012173">
    <property type="protein sequence ID" value="AKV76366.1"/>
    <property type="molecule type" value="Genomic_DNA"/>
</dbReference>
<dbReference type="OrthoDB" id="57485at2157"/>
<dbReference type="Proteomes" id="UP000062398">
    <property type="component" value="Chromosome"/>
</dbReference>
<dbReference type="EMBL" id="CP012174">
    <property type="protein sequence ID" value="AKV78617.1"/>
    <property type="molecule type" value="Genomic_DNA"/>
</dbReference>
<organism evidence="1 7">
    <name type="scientific">Metallosphaera sedula</name>
    <dbReference type="NCBI Taxonomy" id="43687"/>
    <lineage>
        <taxon>Archaea</taxon>
        <taxon>Thermoproteota</taxon>
        <taxon>Thermoprotei</taxon>
        <taxon>Sulfolobales</taxon>
        <taxon>Sulfolobaceae</taxon>
        <taxon>Metallosphaera</taxon>
    </lineage>
</organism>
<evidence type="ECO:0000313" key="1">
    <source>
        <dbReference type="EMBL" id="AIM27237.1"/>
    </source>
</evidence>
<dbReference type="GeneID" id="91755558"/>
<evidence type="ECO:0000313" key="8">
    <source>
        <dbReference type="Proteomes" id="UP000056255"/>
    </source>
</evidence>
<gene>
    <name evidence="1" type="ORF">HA72_1087</name>
    <name evidence="2" type="ORF">MsedA_1100</name>
    <name evidence="3" type="ORF">MsedB_1102</name>
    <name evidence="4" type="ORF">MsedC_1100</name>
    <name evidence="5" type="ORF">MsedD_1101</name>
    <name evidence="6" type="ORF">MsedE_1103</name>
</gene>
<accession>A0A088E669</accession>
<dbReference type="Proteomes" id="UP000029084">
    <property type="component" value="Chromosome"/>
</dbReference>
<evidence type="ECO:0000313" key="12">
    <source>
        <dbReference type="Proteomes" id="UP000068832"/>
    </source>
</evidence>
<dbReference type="PATRIC" id="fig|43687.5.peg.1130"/>
<dbReference type="Proteomes" id="UP000062475">
    <property type="component" value="Chromosome"/>
</dbReference>
<dbReference type="Proteomes" id="UP000056255">
    <property type="component" value="Chromosome"/>
</dbReference>
<evidence type="ECO:0000313" key="10">
    <source>
        <dbReference type="Proteomes" id="UP000062398"/>
    </source>
</evidence>
<name>A0A088E669_9CREN</name>
<reference evidence="6 8" key="3">
    <citation type="submission" date="2015-07" db="EMBL/GenBank/DDBJ databases">
        <title>Physiological, transcriptional responses and genome re-sequencing of acid resistant extremely thermoacidophilic Metallosphaera sedula SARC-M1.</title>
        <authorList>
            <person name="Ai C."/>
            <person name="McCarthy S."/>
            <person name="Eckrich V."/>
            <person name="Rudrappa D."/>
            <person name="Qiu G."/>
            <person name="Blum P."/>
        </authorList>
    </citation>
    <scope>NUCLEOTIDE SEQUENCE [LARGE SCALE GENOMIC DNA]</scope>
    <source>
        <strain evidence="6 8">SARC-M1</strain>
    </source>
</reference>
<evidence type="ECO:0000313" key="4">
    <source>
        <dbReference type="EMBL" id="AKV78617.1"/>
    </source>
</evidence>
<protein>
    <recommendedName>
        <fullName evidence="13">DUF929 domain-containing protein</fullName>
    </recommendedName>
</protein>
<evidence type="ECO:0000313" key="5">
    <source>
        <dbReference type="EMBL" id="AKV80862.1"/>
    </source>
</evidence>
<dbReference type="AlphaFoldDB" id="A0A088E669"/>
<evidence type="ECO:0008006" key="13">
    <source>
        <dbReference type="Google" id="ProtNLM"/>
    </source>
</evidence>
<evidence type="ECO:0000313" key="3">
    <source>
        <dbReference type="EMBL" id="AKV76366.1"/>
    </source>
</evidence>
<evidence type="ECO:0000313" key="6">
    <source>
        <dbReference type="EMBL" id="AKV83107.1"/>
    </source>
</evidence>
<evidence type="ECO:0000313" key="9">
    <source>
        <dbReference type="Proteomes" id="UP000061362"/>
    </source>
</evidence>
<dbReference type="EMBL" id="CP008822">
    <property type="protein sequence ID" value="AIM27237.1"/>
    <property type="molecule type" value="Genomic_DNA"/>
</dbReference>